<evidence type="ECO:0000313" key="4">
    <source>
        <dbReference type="Proteomes" id="UP000243105"/>
    </source>
</evidence>
<evidence type="ECO:0000313" key="3">
    <source>
        <dbReference type="Proteomes" id="UP000243065"/>
    </source>
</evidence>
<proteinExistence type="predicted"/>
<dbReference type="Proteomes" id="UP000243105">
    <property type="component" value="Unassembled WGS sequence"/>
</dbReference>
<evidence type="ECO:0000313" key="1">
    <source>
        <dbReference type="EMBL" id="CUS96714.1"/>
    </source>
</evidence>
<organism evidence="2 3">
    <name type="scientific">Kryptobacter tengchongensis</name>
    <dbReference type="NCBI Taxonomy" id="1643429"/>
    <lineage>
        <taxon>Bacteria</taxon>
        <taxon>Pseudomonadati</taxon>
        <taxon>Candidatus Kryptoniota</taxon>
        <taxon>Candidatus Kryptobacter</taxon>
    </lineage>
</organism>
<evidence type="ECO:0000313" key="2">
    <source>
        <dbReference type="EMBL" id="CUS98992.1"/>
    </source>
</evidence>
<dbReference type="AlphaFoldDB" id="A0A656D441"/>
<dbReference type="EMBL" id="CZVV01000005">
    <property type="protein sequence ID" value="CUS96714.1"/>
    <property type="molecule type" value="Genomic_DNA"/>
</dbReference>
<dbReference type="OrthoDB" id="9868624at2"/>
<dbReference type="Proteomes" id="UP000243065">
    <property type="component" value="Unassembled WGS sequence"/>
</dbReference>
<sequence length="145" mass="16350">MIKRITPAVSTKIQNVKQNEGKTMIVEGKVQQVNERGLKINDRWYNFSRFLTKKPTIAVNDSVKFIASGNFINDFISIEKAENPLPKGPKDPLWGIVPNKETQLLEALRSATKIASIIENEVSIKFSAQDIIKLALTLFIQQSDH</sequence>
<name>A0A656D441_KRYT1</name>
<reference evidence="3 4" key="1">
    <citation type="submission" date="2015-11" db="EMBL/GenBank/DDBJ databases">
        <authorList>
            <person name="Varghese N."/>
        </authorList>
    </citation>
    <scope>NUCLEOTIDE SEQUENCE [LARGE SCALE GENOMIC DNA]</scope>
    <source>
        <strain evidence="2 3">JGI-24</strain>
        <strain evidence="1 4">JGI-25</strain>
    </source>
</reference>
<protein>
    <submittedName>
        <fullName evidence="2">Uncharacterized protein</fullName>
    </submittedName>
</protein>
<accession>A0A656D441</accession>
<gene>
    <name evidence="2" type="ORF">JGI24_00537</name>
    <name evidence="1" type="ORF">JGI25_00149</name>
</gene>
<keyword evidence="3" id="KW-1185">Reference proteome</keyword>
<dbReference type="EMBL" id="CZVU01000016">
    <property type="protein sequence ID" value="CUS98992.1"/>
    <property type="molecule type" value="Genomic_DNA"/>
</dbReference>
<dbReference type="RefSeq" id="WP_143713357.1">
    <property type="nucleotide sequence ID" value="NZ_CZVU01000016.1"/>
</dbReference>